<evidence type="ECO:0000256" key="1">
    <source>
        <dbReference type="SAM" id="MobiDB-lite"/>
    </source>
</evidence>
<sequence>MLGVTILAALLACAIPGPTAWPWGRITWCWTTRRAPCSQTWTPSLSTRSGTPSWFATTSPLSSWRSPCS</sequence>
<dbReference type="Ensembl" id="ENSSSUT00005014523.1">
    <property type="protein sequence ID" value="ENSSSUP00005012680.1"/>
    <property type="gene ID" value="ENSSSUG00005008133.1"/>
</dbReference>
<reference evidence="3" key="3">
    <citation type="submission" date="2025-09" db="UniProtKB">
        <authorList>
            <consortium name="Ensembl"/>
        </authorList>
    </citation>
    <scope>IDENTIFICATION</scope>
</reference>
<feature type="signal peptide" evidence="2">
    <location>
        <begin position="1"/>
        <end position="20"/>
    </location>
</feature>
<organism evidence="3 4">
    <name type="scientific">Suricata suricatta</name>
    <name type="common">Meerkat</name>
    <dbReference type="NCBI Taxonomy" id="37032"/>
    <lineage>
        <taxon>Eukaryota</taxon>
        <taxon>Metazoa</taxon>
        <taxon>Chordata</taxon>
        <taxon>Craniata</taxon>
        <taxon>Vertebrata</taxon>
        <taxon>Euteleostomi</taxon>
        <taxon>Mammalia</taxon>
        <taxon>Eutheria</taxon>
        <taxon>Laurasiatheria</taxon>
        <taxon>Carnivora</taxon>
        <taxon>Feliformia</taxon>
        <taxon>Herpestidae</taxon>
        <taxon>Suricata</taxon>
    </lineage>
</organism>
<keyword evidence="4" id="KW-1185">Reference proteome</keyword>
<protein>
    <submittedName>
        <fullName evidence="3">Chymotrypsin C</fullName>
    </submittedName>
</protein>
<feature type="chain" id="PRO_5025405247" evidence="2">
    <location>
        <begin position="21"/>
        <end position="69"/>
    </location>
</feature>
<accession>A0A673TTF1</accession>
<dbReference type="Proteomes" id="UP000472268">
    <property type="component" value="Chromosome 8"/>
</dbReference>
<evidence type="ECO:0000313" key="3">
    <source>
        <dbReference type="Ensembl" id="ENSSSUP00005012680.1"/>
    </source>
</evidence>
<gene>
    <name evidence="3" type="primary">LOC115300154</name>
</gene>
<evidence type="ECO:0000256" key="2">
    <source>
        <dbReference type="SAM" id="SignalP"/>
    </source>
</evidence>
<reference evidence="3" key="2">
    <citation type="submission" date="2025-08" db="UniProtKB">
        <authorList>
            <consortium name="Ensembl"/>
        </authorList>
    </citation>
    <scope>IDENTIFICATION</scope>
</reference>
<keyword evidence="2" id="KW-0732">Signal</keyword>
<dbReference type="AlphaFoldDB" id="A0A673TTF1"/>
<proteinExistence type="predicted"/>
<reference evidence="3 4" key="1">
    <citation type="submission" date="2019-05" db="EMBL/GenBank/DDBJ databases">
        <title>A Chromosome-scale Meerkat (S. suricatta) Genome Assembly.</title>
        <authorList>
            <person name="Dudchenko O."/>
            <person name="Lieberman Aiden E."/>
            <person name="Tung J."/>
            <person name="Barreiro L.B."/>
            <person name="Clutton-Brock T.H."/>
        </authorList>
    </citation>
    <scope>NUCLEOTIDE SEQUENCE [LARGE SCALE GENOMIC DNA]</scope>
</reference>
<name>A0A673TTF1_SURSU</name>
<feature type="region of interest" description="Disordered" evidence="1">
    <location>
        <begin position="42"/>
        <end position="69"/>
    </location>
</feature>
<evidence type="ECO:0000313" key="4">
    <source>
        <dbReference type="Proteomes" id="UP000472268"/>
    </source>
</evidence>